<feature type="transmembrane region" description="Helical" evidence="6">
    <location>
        <begin position="332"/>
        <end position="355"/>
    </location>
</feature>
<feature type="compositionally biased region" description="Low complexity" evidence="5">
    <location>
        <begin position="422"/>
        <end position="437"/>
    </location>
</feature>
<evidence type="ECO:0000256" key="2">
    <source>
        <dbReference type="ARBA" id="ARBA00022692"/>
    </source>
</evidence>
<dbReference type="EMBL" id="LATX01002101">
    <property type="protein sequence ID" value="KTB34254.1"/>
    <property type="molecule type" value="Genomic_DNA"/>
</dbReference>
<name>A0A0W0FD40_MONRR</name>
<organism evidence="7 8">
    <name type="scientific">Moniliophthora roreri</name>
    <name type="common">Frosty pod rot fungus</name>
    <name type="synonym">Monilia roreri</name>
    <dbReference type="NCBI Taxonomy" id="221103"/>
    <lineage>
        <taxon>Eukaryota</taxon>
        <taxon>Fungi</taxon>
        <taxon>Dikarya</taxon>
        <taxon>Basidiomycota</taxon>
        <taxon>Agaricomycotina</taxon>
        <taxon>Agaricomycetes</taxon>
        <taxon>Agaricomycetidae</taxon>
        <taxon>Agaricales</taxon>
        <taxon>Marasmiineae</taxon>
        <taxon>Marasmiaceae</taxon>
        <taxon>Moniliophthora</taxon>
    </lineage>
</organism>
<comment type="caution">
    <text evidence="7">The sequence shown here is derived from an EMBL/GenBank/DDBJ whole genome shotgun (WGS) entry which is preliminary data.</text>
</comment>
<reference evidence="7 8" key="1">
    <citation type="submission" date="2015-12" db="EMBL/GenBank/DDBJ databases">
        <title>Draft genome sequence of Moniliophthora roreri, the causal agent of frosty pod rot of cacao.</title>
        <authorList>
            <person name="Aime M.C."/>
            <person name="Diaz-Valderrama J.R."/>
            <person name="Kijpornyongpan T."/>
            <person name="Phillips-Mora W."/>
        </authorList>
    </citation>
    <scope>NUCLEOTIDE SEQUENCE [LARGE SCALE GENOMIC DNA]</scope>
    <source>
        <strain evidence="7 8">MCA 2952</strain>
    </source>
</reference>
<dbReference type="GO" id="GO:0071944">
    <property type="term" value="C:cell periphery"/>
    <property type="evidence" value="ECO:0007669"/>
    <property type="project" value="UniProtKB-ARBA"/>
</dbReference>
<protein>
    <submittedName>
        <fullName evidence="7">Uncharacterized protein</fullName>
    </submittedName>
</protein>
<dbReference type="Proteomes" id="UP000054988">
    <property type="component" value="Unassembled WGS sequence"/>
</dbReference>
<feature type="region of interest" description="Disordered" evidence="5">
    <location>
        <begin position="169"/>
        <end position="189"/>
    </location>
</feature>
<proteinExistence type="predicted"/>
<evidence type="ECO:0000256" key="5">
    <source>
        <dbReference type="SAM" id="MobiDB-lite"/>
    </source>
</evidence>
<dbReference type="PANTHER" id="PTHR15549:SF27">
    <property type="entry name" value="CHITIN-BINDING TYPE-1 DOMAIN-CONTAINING PROTEIN"/>
    <property type="match status" value="1"/>
</dbReference>
<dbReference type="GO" id="GO:0016020">
    <property type="term" value="C:membrane"/>
    <property type="evidence" value="ECO:0007669"/>
    <property type="project" value="UniProtKB-SubCell"/>
</dbReference>
<keyword evidence="2 6" id="KW-0812">Transmembrane</keyword>
<evidence type="ECO:0000256" key="1">
    <source>
        <dbReference type="ARBA" id="ARBA00004167"/>
    </source>
</evidence>
<gene>
    <name evidence="7" type="ORF">WG66_13156</name>
</gene>
<evidence type="ECO:0000256" key="3">
    <source>
        <dbReference type="ARBA" id="ARBA00022989"/>
    </source>
</evidence>
<comment type="subcellular location">
    <subcellularLocation>
        <location evidence="1">Membrane</location>
        <topology evidence="1">Single-pass membrane protein</topology>
    </subcellularLocation>
</comment>
<evidence type="ECO:0000313" key="7">
    <source>
        <dbReference type="EMBL" id="KTB34254.1"/>
    </source>
</evidence>
<keyword evidence="4 6" id="KW-0472">Membrane</keyword>
<dbReference type="InterPro" id="IPR051694">
    <property type="entry name" value="Immunoregulatory_rcpt-like"/>
</dbReference>
<dbReference type="Gene3D" id="2.60.120.260">
    <property type="entry name" value="Galactose-binding domain-like"/>
    <property type="match status" value="2"/>
</dbReference>
<feature type="compositionally biased region" description="Low complexity" evidence="5">
    <location>
        <begin position="304"/>
        <end position="323"/>
    </location>
</feature>
<dbReference type="eggNOG" id="ENOG502RVQA">
    <property type="taxonomic scope" value="Eukaryota"/>
</dbReference>
<keyword evidence="3 6" id="KW-1133">Transmembrane helix</keyword>
<feature type="region of interest" description="Disordered" evidence="5">
    <location>
        <begin position="498"/>
        <end position="524"/>
    </location>
</feature>
<sequence length="524" mass="56492">MSVNSSQVTLIIDATAENLIPSNSIQWQNAGDPFWYGGTARWAAGTSLADNVVASCSMTFSGTSISFSGNTPIMALVHTTFGTDIDGQQSTWNYTEDFVNTEWFTSPTLSDGQHRIVVTNLDKSVVDYVLITAGPSTPLSGNTAAVDDTNVDEIWYHGQWSAQTNQKVETGVNGSGRAPARPMKDSVHRSTNAGDSFEFRFAGTSIAVYGLLDITTSGNFSIDFTLDGSVVRRGTFPQEDGHKANGYLNLPNYLFFENKNITAGNHTLLVNVTAVEGSQSFQLDYITYDPSFDLLNQKPAVIGNAPTSSTGPSGTATPPTSNSQATSSRAPIGAIVGGTIGGVALLLIVGLLLFCRRKRTQGSEKAVDKSQWTVEPFEPMPVVELKQPLPPSQQRRHTPSGSEKRQRSYQSTTAEVYSLPHSGGSSSTSPSTTSPGTDSQRQVELHRRTEEIASLTSQLEQSRSQSAVPVDVGELHARIDMLTRENQRLVRDYVLPPEYAGSDVGVGRPQSFTSATLPSYENRS</sequence>
<dbReference type="AlphaFoldDB" id="A0A0W0FD40"/>
<evidence type="ECO:0000313" key="8">
    <source>
        <dbReference type="Proteomes" id="UP000054988"/>
    </source>
</evidence>
<evidence type="ECO:0000256" key="4">
    <source>
        <dbReference type="ARBA" id="ARBA00023136"/>
    </source>
</evidence>
<dbReference type="PANTHER" id="PTHR15549">
    <property type="entry name" value="PAIRED IMMUNOGLOBULIN-LIKE TYPE 2 RECEPTOR"/>
    <property type="match status" value="1"/>
</dbReference>
<evidence type="ECO:0000256" key="6">
    <source>
        <dbReference type="SAM" id="Phobius"/>
    </source>
</evidence>
<accession>A0A0W0FD40</accession>
<feature type="compositionally biased region" description="Polar residues" evidence="5">
    <location>
        <begin position="510"/>
        <end position="524"/>
    </location>
</feature>
<feature type="region of interest" description="Disordered" evidence="5">
    <location>
        <begin position="303"/>
        <end position="327"/>
    </location>
</feature>
<feature type="region of interest" description="Disordered" evidence="5">
    <location>
        <begin position="382"/>
        <end position="446"/>
    </location>
</feature>